<dbReference type="InterPro" id="IPR050275">
    <property type="entry name" value="PGM_Phosphatase"/>
</dbReference>
<evidence type="ECO:0000313" key="1">
    <source>
        <dbReference type="EMBL" id="UOQ56266.1"/>
    </source>
</evidence>
<dbReference type="PANTHER" id="PTHR48100:SF59">
    <property type="entry name" value="ADENOSYLCOBALAMIN_ALPHA-RIBAZOLE PHOSPHATASE"/>
    <property type="match status" value="1"/>
</dbReference>
<keyword evidence="2" id="KW-1185">Reference proteome</keyword>
<reference evidence="1 2" key="1">
    <citation type="submission" date="2022-04" db="EMBL/GenBank/DDBJ databases">
        <title>Leucobacter sp. isolated from rhizosphere of garlic.</title>
        <authorList>
            <person name="Won M."/>
            <person name="Lee C.-M."/>
            <person name="Woen H.-Y."/>
            <person name="Kwon S.-W."/>
        </authorList>
    </citation>
    <scope>NUCLEOTIDE SEQUENCE [LARGE SCALE GENOMIC DNA]</scope>
    <source>
        <strain evidence="1 2">H21R-40</strain>
    </source>
</reference>
<dbReference type="SUPFAM" id="SSF53254">
    <property type="entry name" value="Phosphoglycerate mutase-like"/>
    <property type="match status" value="1"/>
</dbReference>
<dbReference type="InterPro" id="IPR029033">
    <property type="entry name" value="His_PPase_superfam"/>
</dbReference>
<accession>A0ABY4FJH5</accession>
<dbReference type="PROSITE" id="PS00175">
    <property type="entry name" value="PG_MUTASE"/>
    <property type="match status" value="1"/>
</dbReference>
<name>A0ABY4FJH5_9MICO</name>
<dbReference type="EMBL" id="CP095045">
    <property type="protein sequence ID" value="UOQ56266.1"/>
    <property type="molecule type" value="Genomic_DNA"/>
</dbReference>
<dbReference type="RefSeq" id="WP_244726492.1">
    <property type="nucleotide sequence ID" value="NZ_CP095045.1"/>
</dbReference>
<dbReference type="InterPro" id="IPR013078">
    <property type="entry name" value="His_Pase_superF_clade-1"/>
</dbReference>
<dbReference type="SMART" id="SM00855">
    <property type="entry name" value="PGAM"/>
    <property type="match status" value="1"/>
</dbReference>
<dbReference type="CDD" id="cd07067">
    <property type="entry name" value="HP_PGM_like"/>
    <property type="match status" value="1"/>
</dbReference>
<dbReference type="Pfam" id="PF00300">
    <property type="entry name" value="His_Phos_1"/>
    <property type="match status" value="1"/>
</dbReference>
<sequence>MTAAASRPASIVVVRHGETDWNIGRVIQGRTEVPLNARGLAQAAEAAELLRDLGAWSGVITSPLGRAVRTGGIIAEALGLAAGGVDPELLERDFGAAEGLRVDVAHARWPGLEVPGAETPAALAERGSRALARILREAPGSIVVAHGALMRSALTALGGTEAPRILNGEAWRLSAEAPGSPLGISRIGAPAEQHAV</sequence>
<dbReference type="InterPro" id="IPR001345">
    <property type="entry name" value="PG/BPGM_mutase_AS"/>
</dbReference>
<protein>
    <submittedName>
        <fullName evidence="1">Histidine phosphatase family protein</fullName>
    </submittedName>
</protein>
<proteinExistence type="predicted"/>
<dbReference type="Gene3D" id="3.40.50.1240">
    <property type="entry name" value="Phosphoglycerate mutase-like"/>
    <property type="match status" value="1"/>
</dbReference>
<dbReference type="PANTHER" id="PTHR48100">
    <property type="entry name" value="BROAD-SPECIFICITY PHOSPHATASE YOR283W-RELATED"/>
    <property type="match status" value="1"/>
</dbReference>
<evidence type="ECO:0000313" key="2">
    <source>
        <dbReference type="Proteomes" id="UP000831786"/>
    </source>
</evidence>
<organism evidence="1 2">
    <name type="scientific">Leucobacter allii</name>
    <dbReference type="NCBI Taxonomy" id="2932247"/>
    <lineage>
        <taxon>Bacteria</taxon>
        <taxon>Bacillati</taxon>
        <taxon>Actinomycetota</taxon>
        <taxon>Actinomycetes</taxon>
        <taxon>Micrococcales</taxon>
        <taxon>Microbacteriaceae</taxon>
        <taxon>Leucobacter</taxon>
    </lineage>
</organism>
<gene>
    <name evidence="1" type="ORF">MUN78_11265</name>
</gene>
<dbReference type="Proteomes" id="UP000831786">
    <property type="component" value="Chromosome"/>
</dbReference>